<feature type="chain" id="PRO_5013050489" description="LysM domain-containing protein" evidence="2">
    <location>
        <begin position="20"/>
        <end position="405"/>
    </location>
</feature>
<dbReference type="GO" id="GO:0006644">
    <property type="term" value="P:phospholipid metabolic process"/>
    <property type="evidence" value="ECO:0007669"/>
    <property type="project" value="InterPro"/>
</dbReference>
<dbReference type="GO" id="GO:0050482">
    <property type="term" value="P:arachidonate secretion"/>
    <property type="evidence" value="ECO:0007669"/>
    <property type="project" value="InterPro"/>
</dbReference>
<feature type="compositionally biased region" description="Low complexity" evidence="1">
    <location>
        <begin position="80"/>
        <end position="89"/>
    </location>
</feature>
<dbReference type="Gene3D" id="3.10.350.10">
    <property type="entry name" value="LysM domain"/>
    <property type="match status" value="1"/>
</dbReference>
<dbReference type="EMBL" id="MCFG01000327">
    <property type="protein sequence ID" value="ORX75954.1"/>
    <property type="molecule type" value="Genomic_DNA"/>
</dbReference>
<dbReference type="SUPFAM" id="SSF48619">
    <property type="entry name" value="Phospholipase A2, PLA2"/>
    <property type="match status" value="1"/>
</dbReference>
<dbReference type="STRING" id="1754192.A0A1Y1WS60"/>
<dbReference type="Pfam" id="PF01476">
    <property type="entry name" value="LysM"/>
    <property type="match status" value="1"/>
</dbReference>
<feature type="region of interest" description="Disordered" evidence="1">
    <location>
        <begin position="223"/>
        <end position="248"/>
    </location>
</feature>
<name>A0A1Y1WS60_9FUNG</name>
<dbReference type="SMART" id="SM00257">
    <property type="entry name" value="LysM"/>
    <property type="match status" value="1"/>
</dbReference>
<evidence type="ECO:0000256" key="1">
    <source>
        <dbReference type="SAM" id="MobiDB-lite"/>
    </source>
</evidence>
<reference evidence="4 5" key="2">
    <citation type="submission" date="2016-08" db="EMBL/GenBank/DDBJ databases">
        <title>Pervasive Adenine N6-methylation of Active Genes in Fungi.</title>
        <authorList>
            <consortium name="DOE Joint Genome Institute"/>
            <person name="Mondo S.J."/>
            <person name="Dannebaum R.O."/>
            <person name="Kuo R.C."/>
            <person name="Labutti K."/>
            <person name="Haridas S."/>
            <person name="Kuo A."/>
            <person name="Salamov A."/>
            <person name="Ahrendt S.R."/>
            <person name="Lipzen A."/>
            <person name="Sullivan W."/>
            <person name="Andreopoulos W.B."/>
            <person name="Clum A."/>
            <person name="Lindquist E."/>
            <person name="Daum C."/>
            <person name="Ramamoorthy G.K."/>
            <person name="Gryganskyi A."/>
            <person name="Culley D."/>
            <person name="Magnuson J.K."/>
            <person name="James T.Y."/>
            <person name="O'Malley M.A."/>
            <person name="Stajich J.E."/>
            <person name="Spatafora J.W."/>
            <person name="Visel A."/>
            <person name="Grigoriev I.V."/>
        </authorList>
    </citation>
    <scope>NUCLEOTIDE SEQUENCE [LARGE SCALE GENOMIC DNA]</scope>
    <source>
        <strain evidence="4 5">S4</strain>
    </source>
</reference>
<dbReference type="SUPFAM" id="SSF54106">
    <property type="entry name" value="LysM domain"/>
    <property type="match status" value="1"/>
</dbReference>
<proteinExistence type="predicted"/>
<evidence type="ECO:0000313" key="5">
    <source>
        <dbReference type="Proteomes" id="UP000193944"/>
    </source>
</evidence>
<dbReference type="InterPro" id="IPR036779">
    <property type="entry name" value="LysM_dom_sf"/>
</dbReference>
<organism evidence="4 5">
    <name type="scientific">Anaeromyces robustus</name>
    <dbReference type="NCBI Taxonomy" id="1754192"/>
    <lineage>
        <taxon>Eukaryota</taxon>
        <taxon>Fungi</taxon>
        <taxon>Fungi incertae sedis</taxon>
        <taxon>Chytridiomycota</taxon>
        <taxon>Chytridiomycota incertae sedis</taxon>
        <taxon>Neocallimastigomycetes</taxon>
        <taxon>Neocallimastigales</taxon>
        <taxon>Neocallimastigaceae</taxon>
        <taxon>Anaeromyces</taxon>
    </lineage>
</organism>
<accession>A0A1Y1WS60</accession>
<dbReference type="Gene3D" id="1.20.90.10">
    <property type="entry name" value="Phospholipase A2 domain"/>
    <property type="match status" value="1"/>
</dbReference>
<dbReference type="CDD" id="cd00118">
    <property type="entry name" value="LysM"/>
    <property type="match status" value="1"/>
</dbReference>
<evidence type="ECO:0000259" key="3">
    <source>
        <dbReference type="PROSITE" id="PS51782"/>
    </source>
</evidence>
<dbReference type="Proteomes" id="UP000193944">
    <property type="component" value="Unassembled WGS sequence"/>
</dbReference>
<feature type="domain" description="LysM" evidence="3">
    <location>
        <begin position="26"/>
        <end position="70"/>
    </location>
</feature>
<protein>
    <recommendedName>
        <fullName evidence="3">LysM domain-containing protein</fullName>
    </recommendedName>
</protein>
<dbReference type="AlphaFoldDB" id="A0A1Y1WS60"/>
<reference evidence="4 5" key="1">
    <citation type="submission" date="2016-08" db="EMBL/GenBank/DDBJ databases">
        <title>A Parts List for Fungal Cellulosomes Revealed by Comparative Genomics.</title>
        <authorList>
            <consortium name="DOE Joint Genome Institute"/>
            <person name="Haitjema C.H."/>
            <person name="Gilmore S.P."/>
            <person name="Henske J.K."/>
            <person name="Solomon K.V."/>
            <person name="De Groot R."/>
            <person name="Kuo A."/>
            <person name="Mondo S.J."/>
            <person name="Salamov A.A."/>
            <person name="Labutti K."/>
            <person name="Zhao Z."/>
            <person name="Chiniquy J."/>
            <person name="Barry K."/>
            <person name="Brewer H.M."/>
            <person name="Purvine S.O."/>
            <person name="Wright A.T."/>
            <person name="Boxma B."/>
            <person name="Van Alen T."/>
            <person name="Hackstein J.H."/>
            <person name="Baker S.E."/>
            <person name="Grigoriev I.V."/>
            <person name="O'Malley M.A."/>
        </authorList>
    </citation>
    <scope>NUCLEOTIDE SEQUENCE [LARGE SCALE GENOMIC DNA]</scope>
    <source>
        <strain evidence="4 5">S4</strain>
    </source>
</reference>
<evidence type="ECO:0000256" key="2">
    <source>
        <dbReference type="SAM" id="SignalP"/>
    </source>
</evidence>
<dbReference type="GO" id="GO:0004623">
    <property type="term" value="F:phospholipase A2 activity"/>
    <property type="evidence" value="ECO:0007669"/>
    <property type="project" value="InterPro"/>
</dbReference>
<dbReference type="InterPro" id="IPR036444">
    <property type="entry name" value="PLipase_A2_dom_sf"/>
</dbReference>
<dbReference type="PROSITE" id="PS51782">
    <property type="entry name" value="LYSM"/>
    <property type="match status" value="1"/>
</dbReference>
<evidence type="ECO:0000313" key="4">
    <source>
        <dbReference type="EMBL" id="ORX75954.1"/>
    </source>
</evidence>
<feature type="signal peptide" evidence="2">
    <location>
        <begin position="1"/>
        <end position="19"/>
    </location>
</feature>
<keyword evidence="2" id="KW-0732">Signal</keyword>
<keyword evidence="5" id="KW-1185">Reference proteome</keyword>
<feature type="region of interest" description="Disordered" evidence="1">
    <location>
        <begin position="80"/>
        <end position="108"/>
    </location>
</feature>
<gene>
    <name evidence="4" type="ORF">BCR32DRAFT_296573</name>
</gene>
<dbReference type="InterPro" id="IPR018392">
    <property type="entry name" value="LysM"/>
</dbReference>
<dbReference type="OrthoDB" id="2128882at2759"/>
<sequence length="405" mass="46567">MKSSFILLIVANILSLANGYKVNCTESYSIKENDQCFKIASQHEISFNYFKTLNPDMDCQNLVVGSNICIKGKPDFTTKNNNNNNNKIKINNKDKNKNKSTPSDITNDNYDSKKINNISKVLSIKKDKAKKLYESFNEGYSFFEDAFITSIDNKYSVEQCKDMCTTANNKYNTFVKHNKDFNLNKYNQYLKKSNKETIKSDDFLNSCISQCFIIKEMNEYKNGGKKEEEKENNKKEDKKEDKKIKEKRALQSCENPNTVTINEIHNYYYSYSKFIVASGSTDNILTSLNGCSIPFINDYYNEEDRGTFVPACNSHDLCYGCQSGVLNGGKTSCDDQFLINLKNVCKVVEDNGFGCRLLAQAFYAAVKYFAQEYYDACQDYEIRPTCAYCGAYPIQERLFRIPFYV</sequence>
<comment type="caution">
    <text evidence="4">The sequence shown here is derived from an EMBL/GenBank/DDBJ whole genome shotgun (WGS) entry which is preliminary data.</text>
</comment>